<dbReference type="InterPro" id="IPR011991">
    <property type="entry name" value="ArsR-like_HTH"/>
</dbReference>
<dbReference type="PROSITE" id="PS51077">
    <property type="entry name" value="HTH_ICLR"/>
    <property type="match status" value="1"/>
</dbReference>
<protein>
    <submittedName>
        <fullName evidence="6">IclR family transcriptional regulator</fullName>
    </submittedName>
</protein>
<dbReference type="GO" id="GO:0003677">
    <property type="term" value="F:DNA binding"/>
    <property type="evidence" value="ECO:0007669"/>
    <property type="project" value="UniProtKB-KW"/>
</dbReference>
<dbReference type="InterPro" id="IPR036390">
    <property type="entry name" value="WH_DNA-bd_sf"/>
</dbReference>
<dbReference type="CDD" id="cd00090">
    <property type="entry name" value="HTH_ARSR"/>
    <property type="match status" value="1"/>
</dbReference>
<name>A0A554SH71_9ACTN</name>
<evidence type="ECO:0000313" key="7">
    <source>
        <dbReference type="Proteomes" id="UP000316988"/>
    </source>
</evidence>
<dbReference type="InterPro" id="IPR014757">
    <property type="entry name" value="Tscrpt_reg_IclR_C"/>
</dbReference>
<accession>A0A554SH71</accession>
<reference evidence="6 7" key="1">
    <citation type="submission" date="2019-07" db="EMBL/GenBank/DDBJ databases">
        <authorList>
            <person name="Zhao L.H."/>
        </authorList>
    </citation>
    <scope>NUCLEOTIDE SEQUENCE [LARGE SCALE GENOMIC DNA]</scope>
    <source>
        <strain evidence="6 7">Co35</strain>
    </source>
</reference>
<dbReference type="Proteomes" id="UP000316988">
    <property type="component" value="Unassembled WGS sequence"/>
</dbReference>
<dbReference type="SUPFAM" id="SSF46785">
    <property type="entry name" value="Winged helix' DNA-binding domain"/>
    <property type="match status" value="1"/>
</dbReference>
<dbReference type="Pfam" id="PF01614">
    <property type="entry name" value="IclR_C"/>
    <property type="match status" value="1"/>
</dbReference>
<evidence type="ECO:0000256" key="1">
    <source>
        <dbReference type="ARBA" id="ARBA00023015"/>
    </source>
</evidence>
<keyword evidence="2" id="KW-0238">DNA-binding</keyword>
<comment type="caution">
    <text evidence="6">The sequence shown here is derived from an EMBL/GenBank/DDBJ whole genome shotgun (WGS) entry which is preliminary data.</text>
</comment>
<dbReference type="EMBL" id="VLNT01000002">
    <property type="protein sequence ID" value="TSD65676.1"/>
    <property type="molecule type" value="Genomic_DNA"/>
</dbReference>
<dbReference type="GO" id="GO:0003700">
    <property type="term" value="F:DNA-binding transcription factor activity"/>
    <property type="evidence" value="ECO:0007669"/>
    <property type="project" value="TreeGrafter"/>
</dbReference>
<dbReference type="PANTHER" id="PTHR30136">
    <property type="entry name" value="HELIX-TURN-HELIX TRANSCRIPTIONAL REGULATOR, ICLR FAMILY"/>
    <property type="match status" value="1"/>
</dbReference>
<gene>
    <name evidence="6" type="ORF">FNM00_04445</name>
</gene>
<dbReference type="InterPro" id="IPR005471">
    <property type="entry name" value="Tscrpt_reg_IclR_N"/>
</dbReference>
<organism evidence="6 7">
    <name type="scientific">Aeromicrobium piscarium</name>
    <dbReference type="NCBI Taxonomy" id="2590901"/>
    <lineage>
        <taxon>Bacteria</taxon>
        <taxon>Bacillati</taxon>
        <taxon>Actinomycetota</taxon>
        <taxon>Actinomycetes</taxon>
        <taxon>Propionibacteriales</taxon>
        <taxon>Nocardioidaceae</taxon>
        <taxon>Aeromicrobium</taxon>
    </lineage>
</organism>
<dbReference type="OrthoDB" id="6811967at2"/>
<dbReference type="PROSITE" id="PS51078">
    <property type="entry name" value="ICLR_ED"/>
    <property type="match status" value="1"/>
</dbReference>
<dbReference type="InterPro" id="IPR050707">
    <property type="entry name" value="HTH_MetabolicPath_Reg"/>
</dbReference>
<dbReference type="SMART" id="SM00346">
    <property type="entry name" value="HTH_ICLR"/>
    <property type="match status" value="1"/>
</dbReference>
<dbReference type="PANTHER" id="PTHR30136:SF35">
    <property type="entry name" value="HTH-TYPE TRANSCRIPTIONAL REGULATOR RV1719"/>
    <property type="match status" value="1"/>
</dbReference>
<evidence type="ECO:0000259" key="5">
    <source>
        <dbReference type="PROSITE" id="PS51078"/>
    </source>
</evidence>
<evidence type="ECO:0000256" key="2">
    <source>
        <dbReference type="ARBA" id="ARBA00023125"/>
    </source>
</evidence>
<dbReference type="Pfam" id="PF09339">
    <property type="entry name" value="HTH_IclR"/>
    <property type="match status" value="1"/>
</dbReference>
<evidence type="ECO:0000313" key="6">
    <source>
        <dbReference type="EMBL" id="TSD65676.1"/>
    </source>
</evidence>
<dbReference type="SUPFAM" id="SSF55781">
    <property type="entry name" value="GAF domain-like"/>
    <property type="match status" value="1"/>
</dbReference>
<dbReference type="GO" id="GO:0045892">
    <property type="term" value="P:negative regulation of DNA-templated transcription"/>
    <property type="evidence" value="ECO:0007669"/>
    <property type="project" value="TreeGrafter"/>
</dbReference>
<evidence type="ECO:0000259" key="4">
    <source>
        <dbReference type="PROSITE" id="PS51077"/>
    </source>
</evidence>
<keyword evidence="3" id="KW-0804">Transcription</keyword>
<dbReference type="InterPro" id="IPR036388">
    <property type="entry name" value="WH-like_DNA-bd_sf"/>
</dbReference>
<feature type="domain" description="HTH iclR-type" evidence="4">
    <location>
        <begin position="17"/>
        <end position="78"/>
    </location>
</feature>
<keyword evidence="7" id="KW-1185">Reference proteome</keyword>
<feature type="domain" description="IclR-ED" evidence="5">
    <location>
        <begin position="79"/>
        <end position="259"/>
    </location>
</feature>
<evidence type="ECO:0000256" key="3">
    <source>
        <dbReference type="ARBA" id="ARBA00023163"/>
    </source>
</evidence>
<dbReference type="Gene3D" id="1.10.10.10">
    <property type="entry name" value="Winged helix-like DNA-binding domain superfamily/Winged helix DNA-binding domain"/>
    <property type="match status" value="1"/>
</dbReference>
<sequence>MMVETNGTGETVEGPYAQTLGRGIEVLELLAARPRSARAVGDALGLNRSTAYRLVQTLLAHGLIQRDGLDDKVYRLTPRLWELGVGTLAPSEIRMAAGREVRALADKYGESVHLAIYHDREAVYIDKADGWQPIGSYTRLGGRAPAYCVATGKALLAYQTSDEVQNVIEAGLEPHTPTTVSQGERLMEALTEIRSQGFAVNRGEWRSDVSGMAVPLFDANMLPVAALGFSGPTERTLARQDELLPALQEAALRIAGHPS</sequence>
<proteinExistence type="predicted"/>
<keyword evidence="1" id="KW-0805">Transcription regulation</keyword>
<dbReference type="AlphaFoldDB" id="A0A554SH71"/>
<dbReference type="Gene3D" id="3.30.450.40">
    <property type="match status" value="1"/>
</dbReference>
<dbReference type="InterPro" id="IPR029016">
    <property type="entry name" value="GAF-like_dom_sf"/>
</dbReference>